<dbReference type="Gene3D" id="1.25.40.10">
    <property type="entry name" value="Tetratricopeptide repeat domain"/>
    <property type="match status" value="4"/>
</dbReference>
<feature type="domain" description="Pre-mRNA-splicing factor Syf1-like N-terminal HAT-repeats" evidence="12">
    <location>
        <begin position="42"/>
        <end position="190"/>
    </location>
</feature>
<dbReference type="eggNOG" id="KOG2047">
    <property type="taxonomic scope" value="Eukaryota"/>
</dbReference>
<evidence type="ECO:0000256" key="5">
    <source>
        <dbReference type="ARBA" id="ARBA00022737"/>
    </source>
</evidence>
<feature type="domain" description="Pre-mRNA-splicing factor Syf1/CRNKL1-like C-terminal HAT-repeats" evidence="11">
    <location>
        <begin position="410"/>
        <end position="748"/>
    </location>
</feature>
<dbReference type="InterPro" id="IPR055430">
    <property type="entry name" value="HAT_Syf1_CNRKL1_C"/>
</dbReference>
<dbReference type="GO" id="GO:0000349">
    <property type="term" value="P:generation of catalytic spliceosome for first transesterification step"/>
    <property type="evidence" value="ECO:0007669"/>
    <property type="project" value="TreeGrafter"/>
</dbReference>
<name>I7LZI4_TETTS</name>
<keyword evidence="5" id="KW-0677">Repeat</keyword>
<evidence type="ECO:0000313" key="13">
    <source>
        <dbReference type="EMBL" id="EAR83993.2"/>
    </source>
</evidence>
<dbReference type="SMART" id="SM00386">
    <property type="entry name" value="HAT"/>
    <property type="match status" value="10"/>
</dbReference>
<feature type="domain" description="Pre-mRNA-splicing factor SYF1 central HAT repeats" evidence="10">
    <location>
        <begin position="195"/>
        <end position="401"/>
    </location>
</feature>
<dbReference type="PROSITE" id="PS50005">
    <property type="entry name" value="TPR"/>
    <property type="match status" value="1"/>
</dbReference>
<comment type="subcellular location">
    <subcellularLocation>
        <location evidence="1">Nucleus</location>
    </subcellularLocation>
</comment>
<dbReference type="GO" id="GO:0000974">
    <property type="term" value="C:Prp19 complex"/>
    <property type="evidence" value="ECO:0007669"/>
    <property type="project" value="TreeGrafter"/>
</dbReference>
<evidence type="ECO:0000256" key="9">
    <source>
        <dbReference type="PROSITE-ProRule" id="PRU00339"/>
    </source>
</evidence>
<dbReference type="PANTHER" id="PTHR11246:SF5">
    <property type="entry name" value="PRE-MRNA-SPLICING FACTOR SYF1"/>
    <property type="match status" value="1"/>
</dbReference>
<dbReference type="InterPro" id="IPR056350">
    <property type="entry name" value="HAT_Syf1_central"/>
</dbReference>
<comment type="similarity">
    <text evidence="2">Belongs to the crooked-neck family.</text>
</comment>
<dbReference type="FunCoup" id="I7LZI4">
    <property type="interactions" value="440"/>
</dbReference>
<evidence type="ECO:0000256" key="2">
    <source>
        <dbReference type="ARBA" id="ARBA00008644"/>
    </source>
</evidence>
<evidence type="ECO:0000256" key="7">
    <source>
        <dbReference type="ARBA" id="ARBA00023242"/>
    </source>
</evidence>
<dbReference type="RefSeq" id="XP_001031656.2">
    <property type="nucleotide sequence ID" value="XM_001031656.3"/>
</dbReference>
<dbReference type="STRING" id="312017.I7LZI4"/>
<gene>
    <name evidence="13" type="ORF">TTHERM_00760400</name>
</gene>
<evidence type="ECO:0000256" key="8">
    <source>
        <dbReference type="ARBA" id="ARBA00039472"/>
    </source>
</evidence>
<dbReference type="OrthoDB" id="10067343at2759"/>
<evidence type="ECO:0000256" key="1">
    <source>
        <dbReference type="ARBA" id="ARBA00004123"/>
    </source>
</evidence>
<feature type="repeat" description="TPR" evidence="9">
    <location>
        <begin position="269"/>
        <end position="302"/>
    </location>
</feature>
<evidence type="ECO:0000259" key="11">
    <source>
        <dbReference type="Pfam" id="PF23231"/>
    </source>
</evidence>
<dbReference type="InParanoid" id="I7LZI4"/>
<evidence type="ECO:0000259" key="10">
    <source>
        <dbReference type="Pfam" id="PF23220"/>
    </source>
</evidence>
<keyword evidence="9" id="KW-0802">TPR repeat</keyword>
<dbReference type="Proteomes" id="UP000009168">
    <property type="component" value="Unassembled WGS sequence"/>
</dbReference>
<evidence type="ECO:0000256" key="3">
    <source>
        <dbReference type="ARBA" id="ARBA00022664"/>
    </source>
</evidence>
<proteinExistence type="inferred from homology"/>
<dbReference type="InterPro" id="IPR045075">
    <property type="entry name" value="Syf1-like"/>
</dbReference>
<keyword evidence="3" id="KW-0507">mRNA processing</keyword>
<evidence type="ECO:0000256" key="4">
    <source>
        <dbReference type="ARBA" id="ARBA00022728"/>
    </source>
</evidence>
<keyword evidence="7" id="KW-0539">Nucleus</keyword>
<evidence type="ECO:0000313" key="14">
    <source>
        <dbReference type="Proteomes" id="UP000009168"/>
    </source>
</evidence>
<dbReference type="Pfam" id="PF23231">
    <property type="entry name" value="HAT_Syf1_CNRKL1_C"/>
    <property type="match status" value="1"/>
</dbReference>
<dbReference type="EMBL" id="GG662440">
    <property type="protein sequence ID" value="EAR83993.2"/>
    <property type="molecule type" value="Genomic_DNA"/>
</dbReference>
<dbReference type="SUPFAM" id="SSF48452">
    <property type="entry name" value="TPR-like"/>
    <property type="match status" value="4"/>
</dbReference>
<dbReference type="InterPro" id="IPR019734">
    <property type="entry name" value="TPR_rpt"/>
</dbReference>
<reference evidence="14" key="1">
    <citation type="journal article" date="2006" name="PLoS Biol.">
        <title>Macronuclear genome sequence of the ciliate Tetrahymena thermophila, a model eukaryote.</title>
        <authorList>
            <person name="Eisen J.A."/>
            <person name="Coyne R.S."/>
            <person name="Wu M."/>
            <person name="Wu D."/>
            <person name="Thiagarajan M."/>
            <person name="Wortman J.R."/>
            <person name="Badger J.H."/>
            <person name="Ren Q."/>
            <person name="Amedeo P."/>
            <person name="Jones K.M."/>
            <person name="Tallon L.J."/>
            <person name="Delcher A.L."/>
            <person name="Salzberg S.L."/>
            <person name="Silva J.C."/>
            <person name="Haas B.J."/>
            <person name="Majoros W.H."/>
            <person name="Farzad M."/>
            <person name="Carlton J.M."/>
            <person name="Smith R.K. Jr."/>
            <person name="Garg J."/>
            <person name="Pearlman R.E."/>
            <person name="Karrer K.M."/>
            <person name="Sun L."/>
            <person name="Manning G."/>
            <person name="Elde N.C."/>
            <person name="Turkewitz A.P."/>
            <person name="Asai D.J."/>
            <person name="Wilkes D.E."/>
            <person name="Wang Y."/>
            <person name="Cai H."/>
            <person name="Collins K."/>
            <person name="Stewart B.A."/>
            <person name="Lee S.R."/>
            <person name="Wilamowska K."/>
            <person name="Weinberg Z."/>
            <person name="Ruzzo W.L."/>
            <person name="Wloga D."/>
            <person name="Gaertig J."/>
            <person name="Frankel J."/>
            <person name="Tsao C.-C."/>
            <person name="Gorovsky M.A."/>
            <person name="Keeling P.J."/>
            <person name="Waller R.F."/>
            <person name="Patron N.J."/>
            <person name="Cherry J.M."/>
            <person name="Stover N.A."/>
            <person name="Krieger C.J."/>
            <person name="del Toro C."/>
            <person name="Ryder H.F."/>
            <person name="Williamson S.C."/>
            <person name="Barbeau R.A."/>
            <person name="Hamilton E.P."/>
            <person name="Orias E."/>
        </authorList>
    </citation>
    <scope>NUCLEOTIDE SEQUENCE [LARGE SCALE GENOMIC DNA]</scope>
    <source>
        <strain evidence="14">SB210</strain>
    </source>
</reference>
<dbReference type="GO" id="GO:0071014">
    <property type="term" value="C:post-mRNA release spliceosomal complex"/>
    <property type="evidence" value="ECO:0007669"/>
    <property type="project" value="TreeGrafter"/>
</dbReference>
<dbReference type="KEGG" id="tet:TTHERM_00760400"/>
<dbReference type="InterPro" id="IPR003107">
    <property type="entry name" value="HAT"/>
</dbReference>
<sequence>MTEFRKRKQDMEIEEEQDMVTGPLFGQKFIPPDELKGNDEAKYKLSNWWAVLQSRKFSPYKERVELFERALLYVPSLKIWEAYLDETVERLEKKCILSSRFQVANQLFERAINSMSQLSKKHDIDLWLKYVEFLGKQKLITKTRQAYNLALRCLEVQDQEKLWQSYCEWALQCGCMRTTKEVINRYLKIDEDYKEKFGYYLLDQNEFNEAARVLFEIIQDERFASKEGRTKFEIYMELCNLVIEHPEINSVDKELVIRDGIKRYTDEVGNLWVKLADYHTRIGDFDKARQVFEEALTKIQTSRDFGIIFNAYTKLEEELVNVLAMQENEDQEMTEEDELELDAQVERLEKLLDRRKILHNDCLLRQNKNSVKDWISRINIFKEKADEDPIPLQKAFGEAIKEIEPENAENGSLVEIWHMFAQFYVEYDDLANANQTYFKATQVDYKTVDEQTLIWKYWVETLLLKGYYRDAIMVIKQALFGKRTPEIDKKTHHNVQLWELYIDLENNFGTFETQRIAYGKMLDLKVITPFVLLNYAQLLEENHYYEDSFKVYEAGVQIFTFPSLYEIWLTYLTKFIDRYEGEKLERARGLFEKILSIVPKKKSKIFYFMYADYEERYGLLNHMFEIYDRMVANVQQTDRLDAYNLYIAKVAEHLGVTKTRPIFENAIANFEGDQMVQLGMRYAALERKFGEVDRARAIYIHVSQFADPRGDVLRLWTVWEDFEKHHGNIDTYKEYMRIKRSVLQSFNILPPDVKKIKELVEKGEL</sequence>
<keyword evidence="6" id="KW-0508">mRNA splicing</keyword>
<dbReference type="Pfam" id="PF23233">
    <property type="entry name" value="HAT_Syf1_CNRKL1_N"/>
    <property type="match status" value="1"/>
</dbReference>
<keyword evidence="4" id="KW-0747">Spliceosome</keyword>
<dbReference type="PANTHER" id="PTHR11246">
    <property type="entry name" value="PRE-MRNA SPLICING FACTOR"/>
    <property type="match status" value="1"/>
</dbReference>
<dbReference type="AlphaFoldDB" id="I7LZI4"/>
<dbReference type="InterPro" id="IPR055433">
    <property type="entry name" value="HAT_Syf1-like_N"/>
</dbReference>
<dbReference type="GO" id="GO:0071007">
    <property type="term" value="C:U2-type catalytic step 2 spliceosome"/>
    <property type="evidence" value="ECO:0007669"/>
    <property type="project" value="TreeGrafter"/>
</dbReference>
<organism evidence="13 14">
    <name type="scientific">Tetrahymena thermophila (strain SB210)</name>
    <dbReference type="NCBI Taxonomy" id="312017"/>
    <lineage>
        <taxon>Eukaryota</taxon>
        <taxon>Sar</taxon>
        <taxon>Alveolata</taxon>
        <taxon>Ciliophora</taxon>
        <taxon>Intramacronucleata</taxon>
        <taxon>Oligohymenophorea</taxon>
        <taxon>Hymenostomatida</taxon>
        <taxon>Tetrahymenina</taxon>
        <taxon>Tetrahymenidae</taxon>
        <taxon>Tetrahymena</taxon>
    </lineage>
</organism>
<dbReference type="Pfam" id="PF23220">
    <property type="entry name" value="HAT_Syf1_M"/>
    <property type="match status" value="1"/>
</dbReference>
<dbReference type="InterPro" id="IPR011990">
    <property type="entry name" value="TPR-like_helical_dom_sf"/>
</dbReference>
<dbReference type="GeneID" id="7825037"/>
<evidence type="ECO:0000259" key="12">
    <source>
        <dbReference type="Pfam" id="PF23233"/>
    </source>
</evidence>
<accession>I7LZI4</accession>
<keyword evidence="14" id="KW-1185">Reference proteome</keyword>
<protein>
    <recommendedName>
        <fullName evidence="8">Pre-mRNA-splicing factor SYF1</fullName>
    </recommendedName>
</protein>
<evidence type="ECO:0000256" key="6">
    <source>
        <dbReference type="ARBA" id="ARBA00023187"/>
    </source>
</evidence>